<accession>A0A4U9UDE1</accession>
<dbReference type="AlphaFoldDB" id="A0A4U9UDE1"/>
<reference evidence="1" key="1">
    <citation type="submission" date="2019-05" db="EMBL/GenBank/DDBJ databases">
        <authorList>
            <consortium name="Pathogen Informatics"/>
        </authorList>
    </citation>
    <scope>NUCLEOTIDE SEQUENCE [LARGE SCALE GENOMIC DNA]</scope>
    <source>
        <strain evidence="1">NCTC12965</strain>
    </source>
</reference>
<name>A0A4U9UDE1_SERFO</name>
<evidence type="ECO:0000313" key="1">
    <source>
        <dbReference type="EMBL" id="VTR27374.1"/>
    </source>
</evidence>
<sequence>MMCLFSIKIFVSPGTLLHFSVVRQVGHHNRGRFDLLHGLRNQPQIYLRAVDQLIQLGNFIAHPLNELGIARFVVQRQGRL</sequence>
<protein>
    <submittedName>
        <fullName evidence="1">Uncharacterized protein</fullName>
    </submittedName>
</protein>
<organism evidence="1">
    <name type="scientific">Serratia fonticola</name>
    <dbReference type="NCBI Taxonomy" id="47917"/>
    <lineage>
        <taxon>Bacteria</taxon>
        <taxon>Pseudomonadati</taxon>
        <taxon>Pseudomonadota</taxon>
        <taxon>Gammaproteobacteria</taxon>
        <taxon>Enterobacterales</taxon>
        <taxon>Yersiniaceae</taxon>
        <taxon>Serratia</taxon>
    </lineage>
</organism>
<proteinExistence type="predicted"/>
<gene>
    <name evidence="1" type="ORF">NCTC12965_02537</name>
</gene>
<dbReference type="EMBL" id="CABEEZ010000051">
    <property type="protein sequence ID" value="VTR27374.1"/>
    <property type="molecule type" value="Genomic_DNA"/>
</dbReference>